<proteinExistence type="predicted"/>
<gene>
    <name evidence="1" type="ORF">A3C21_01615</name>
</gene>
<sequence>MAVESEVDLLSSNIDDVTLFERQSVVNELFLQLIFSASGLSGEKYPITSLDLRTLAGGLSDEQFLSAAAIHLRVPAKILAEDGLSNKDRETHDSAYRRINKALARSAVFIREEMNFPLRASIARSRVDSSASLLALLKKATLFRGGSNDAFNTHLEHCILLKGALAAAEMETRNVGDLEKEAYYLESIITQPHPHNDYSPLIEQSAGSRRADEIEGTLRSVKEPCDVSFLVRDKTEASQMRKYAAKPRASAAEAEKDELGCRFKLDGRQLGTVAEVLNFFRNEFQADPQMIANKGVVSQREFRALYESLQEIRSGRNLKVDPELNSKSDPDYACLQITGALKVPPGGDLEVKPAKWRNRHFELQFVDMARKPPTGFASDPVYELKKDVVIATRWLGSFSETWFLNQAWNASQDPDTGMGAEQILAGLVDRGYIFKKPLTRDLASRNKYAATDVWVNWLHWPGFVSDPIRSRVAEILKVATQRRQQEKKRKTGLG</sequence>
<organism evidence="1 2">
    <name type="scientific">Candidatus Kaiserbacteria bacterium RIFCSPHIGHO2_02_FULL_59_21</name>
    <dbReference type="NCBI Taxonomy" id="1798500"/>
    <lineage>
        <taxon>Bacteria</taxon>
        <taxon>Candidatus Kaiseribacteriota</taxon>
    </lineage>
</organism>
<dbReference type="AlphaFoldDB" id="A0A1F6E1I2"/>
<name>A0A1F6E1I2_9BACT</name>
<comment type="caution">
    <text evidence="1">The sequence shown here is derived from an EMBL/GenBank/DDBJ whole genome shotgun (WGS) entry which is preliminary data.</text>
</comment>
<accession>A0A1F6E1I2</accession>
<dbReference type="STRING" id="1798500.A3C21_01615"/>
<evidence type="ECO:0000313" key="2">
    <source>
        <dbReference type="Proteomes" id="UP000178572"/>
    </source>
</evidence>
<dbReference type="EMBL" id="MFLN01000005">
    <property type="protein sequence ID" value="OGG67565.1"/>
    <property type="molecule type" value="Genomic_DNA"/>
</dbReference>
<protein>
    <submittedName>
        <fullName evidence="1">Uncharacterized protein</fullName>
    </submittedName>
</protein>
<evidence type="ECO:0000313" key="1">
    <source>
        <dbReference type="EMBL" id="OGG67565.1"/>
    </source>
</evidence>
<reference evidence="1 2" key="1">
    <citation type="journal article" date="2016" name="Nat. Commun.">
        <title>Thousands of microbial genomes shed light on interconnected biogeochemical processes in an aquifer system.</title>
        <authorList>
            <person name="Anantharaman K."/>
            <person name="Brown C.T."/>
            <person name="Hug L.A."/>
            <person name="Sharon I."/>
            <person name="Castelle C.J."/>
            <person name="Probst A.J."/>
            <person name="Thomas B.C."/>
            <person name="Singh A."/>
            <person name="Wilkins M.J."/>
            <person name="Karaoz U."/>
            <person name="Brodie E.L."/>
            <person name="Williams K.H."/>
            <person name="Hubbard S.S."/>
            <person name="Banfield J.F."/>
        </authorList>
    </citation>
    <scope>NUCLEOTIDE SEQUENCE [LARGE SCALE GENOMIC DNA]</scope>
</reference>
<dbReference type="Proteomes" id="UP000178572">
    <property type="component" value="Unassembled WGS sequence"/>
</dbReference>